<sequence length="187" mass="20390">MANIIDNIRSCIVRIVAPGDTLRFSGLVRVRELPRDCDLTDFMEWWPRLAANERDRYTVYEHKNVLTSAGRAQLLTYIGSSTATTLGFAQFFAVGTFPINAVSPGDTSVQTEIFRAVPGSQTITGTQIDISTYFGPSQANGTYTNAGLYGINATSTIGSGTLMTHTLYAYTKPNGTPITNDYLISLQ</sequence>
<evidence type="ECO:0000313" key="3">
    <source>
        <dbReference type="Proteomes" id="UP000287352"/>
    </source>
</evidence>
<dbReference type="AlphaFoldDB" id="A0A402A5B5"/>
<reference evidence="1" key="2">
    <citation type="journal article" date="2019" name="Int. J. Syst. Evol. Microbiol.">
        <title>Tengunoibacter tsumagoiensis gen. nov., sp. nov., Dictyobacter kobayashii sp. nov., Dictyobacter alpinus sp. nov., and description of Dictyobacteraceae fam. nov. within the order Ktedonobacterales isolated from Tengu-no-mugimeshi, a soil-like granular mass of micro-organisms, and emended descriptions of the genera Ktedonobacter and Dictyobacter.</title>
        <authorList>
            <person name="Wang C."/>
            <person name="Zheng Y."/>
            <person name="Sakai Y."/>
            <person name="Toyoda A."/>
            <person name="Minakuchi Y."/>
            <person name="Abe K."/>
            <person name="Yokota A."/>
            <person name="Yabe S."/>
        </authorList>
    </citation>
    <scope>NUCLEOTIDE SEQUENCE</scope>
    <source>
        <strain evidence="1">Uno3</strain>
    </source>
</reference>
<name>A0A402A5B5_9CHLR</name>
<dbReference type="EMBL" id="BIFR01000001">
    <property type="protein sequence ID" value="GCE14205.1"/>
    <property type="molecule type" value="Genomic_DNA"/>
</dbReference>
<evidence type="ECO:0000313" key="1">
    <source>
        <dbReference type="EMBL" id="GCE14205.1"/>
    </source>
</evidence>
<accession>A0A402A5B5</accession>
<dbReference type="EMBL" id="BIFR01000001">
    <property type="protein sequence ID" value="GCE14259.1"/>
    <property type="molecule type" value="Genomic_DNA"/>
</dbReference>
<evidence type="ECO:0000313" key="2">
    <source>
        <dbReference type="EMBL" id="GCE14259.1"/>
    </source>
</evidence>
<proteinExistence type="predicted"/>
<protein>
    <submittedName>
        <fullName evidence="1">Uncharacterized protein</fullName>
    </submittedName>
</protein>
<comment type="caution">
    <text evidence="1">The sequence shown here is derived from an EMBL/GenBank/DDBJ whole genome shotgun (WGS) entry which is preliminary data.</text>
</comment>
<dbReference type="Proteomes" id="UP000287352">
    <property type="component" value="Unassembled WGS sequence"/>
</dbReference>
<organism evidence="1 3">
    <name type="scientific">Tengunoibacter tsumagoiensis</name>
    <dbReference type="NCBI Taxonomy" id="2014871"/>
    <lineage>
        <taxon>Bacteria</taxon>
        <taxon>Bacillati</taxon>
        <taxon>Chloroflexota</taxon>
        <taxon>Ktedonobacteria</taxon>
        <taxon>Ktedonobacterales</taxon>
        <taxon>Dictyobacteraceae</taxon>
        <taxon>Tengunoibacter</taxon>
    </lineage>
</organism>
<reference evidence="3" key="1">
    <citation type="submission" date="2018-12" db="EMBL/GenBank/DDBJ databases">
        <title>Tengunoibacter tsumagoiensis gen. nov., sp. nov., Dictyobacter kobayashii sp. nov., D. alpinus sp. nov., and D. joshuensis sp. nov. and description of Dictyobacteraceae fam. nov. within the order Ktedonobacterales isolated from Tengu-no-mugimeshi.</title>
        <authorList>
            <person name="Wang C.M."/>
            <person name="Zheng Y."/>
            <person name="Sakai Y."/>
            <person name="Toyoda A."/>
            <person name="Minakuchi Y."/>
            <person name="Abe K."/>
            <person name="Yokota A."/>
            <person name="Yabe S."/>
        </authorList>
    </citation>
    <scope>NUCLEOTIDE SEQUENCE [LARGE SCALE GENOMIC DNA]</scope>
    <source>
        <strain evidence="3">Uno3</strain>
    </source>
</reference>
<gene>
    <name evidence="1" type="ORF">KTT_40640</name>
    <name evidence="2" type="ORF">KTT_41180</name>
</gene>
<keyword evidence="3" id="KW-1185">Reference proteome</keyword>